<organism evidence="2">
    <name type="scientific">uncultured Caudovirales phage</name>
    <dbReference type="NCBI Taxonomy" id="2100421"/>
    <lineage>
        <taxon>Viruses</taxon>
        <taxon>Duplodnaviria</taxon>
        <taxon>Heunggongvirae</taxon>
        <taxon>Uroviricota</taxon>
        <taxon>Caudoviricetes</taxon>
        <taxon>Peduoviridae</taxon>
        <taxon>Maltschvirus</taxon>
        <taxon>Maltschvirus maltsch</taxon>
    </lineage>
</organism>
<reference evidence="2" key="1">
    <citation type="submission" date="2020-04" db="EMBL/GenBank/DDBJ databases">
        <authorList>
            <person name="Chiriac C."/>
            <person name="Salcher M."/>
            <person name="Ghai R."/>
            <person name="Kavagutti S V."/>
        </authorList>
    </citation>
    <scope>NUCLEOTIDE SEQUENCE</scope>
</reference>
<keyword evidence="1" id="KW-0812">Transmembrane</keyword>
<sequence length="36" mass="4033">MSHAPFIIFAISMVAFVLWCFFGGGDPPDQFDPCHM</sequence>
<keyword evidence="1" id="KW-0472">Membrane</keyword>
<feature type="transmembrane region" description="Helical" evidence="1">
    <location>
        <begin position="6"/>
        <end position="22"/>
    </location>
</feature>
<keyword evidence="1" id="KW-1133">Transmembrane helix</keyword>
<evidence type="ECO:0000256" key="1">
    <source>
        <dbReference type="SAM" id="Phobius"/>
    </source>
</evidence>
<evidence type="ECO:0000313" key="2">
    <source>
        <dbReference type="EMBL" id="CAB4163575.1"/>
    </source>
</evidence>
<name>A0A6J5P309_9CAUD</name>
<gene>
    <name evidence="2" type="ORF">UFOVP806_28</name>
</gene>
<proteinExistence type="predicted"/>
<dbReference type="EMBL" id="LR796750">
    <property type="protein sequence ID" value="CAB4163575.1"/>
    <property type="molecule type" value="Genomic_DNA"/>
</dbReference>
<protein>
    <submittedName>
        <fullName evidence="2">Uncharacterized protein</fullName>
    </submittedName>
</protein>
<accession>A0A6J5P309</accession>